<name>A0A2G5FLJ5_9PSED</name>
<dbReference type="AlphaFoldDB" id="A0A2G5FLJ5"/>
<sequence>MACTLPRLIALLICALCLSGASVVRAETPRIGAEDDWYPYTALRNDKIEGMSADIVRAAFSASKTSVELAPYPYSRCMELARSGSLAGCFNTTPDAHIRAEFLLPQEMLFSDDILLWGHAGDAPIDDLDSIRGKRVAITIGYTYGEYFDSYAEIQRIAVRRDLNGFLMLQRDRVDYVIAFRGTTEALLRENPELAGQFKALARVHRPQLYLTFSRHHPQAAALLRDFDAGMRQIRQDGTYQRILANWQLIDGQSTAHGSTLQERHNNKTESP</sequence>
<feature type="chain" id="PRO_5013969207" evidence="3">
    <location>
        <begin position="27"/>
        <end position="272"/>
    </location>
</feature>
<dbReference type="InterPro" id="IPR001638">
    <property type="entry name" value="Solute-binding_3/MltF_N"/>
</dbReference>
<protein>
    <submittedName>
        <fullName evidence="5">ABC transporter permease</fullName>
    </submittedName>
</protein>
<dbReference type="Proteomes" id="UP000229504">
    <property type="component" value="Unassembled WGS sequence"/>
</dbReference>
<dbReference type="Gene3D" id="3.40.190.10">
    <property type="entry name" value="Periplasmic binding protein-like II"/>
    <property type="match status" value="2"/>
</dbReference>
<evidence type="ECO:0000259" key="4">
    <source>
        <dbReference type="SMART" id="SM00062"/>
    </source>
</evidence>
<dbReference type="EMBL" id="NIQU01000004">
    <property type="protein sequence ID" value="PIA68823.1"/>
    <property type="molecule type" value="Genomic_DNA"/>
</dbReference>
<dbReference type="SMART" id="SM00062">
    <property type="entry name" value="PBPb"/>
    <property type="match status" value="1"/>
</dbReference>
<accession>A0A2G5FLJ5</accession>
<evidence type="ECO:0000313" key="6">
    <source>
        <dbReference type="Proteomes" id="UP000229504"/>
    </source>
</evidence>
<comment type="similarity">
    <text evidence="1">Belongs to the bacterial solute-binding protein 3 family.</text>
</comment>
<feature type="domain" description="Solute-binding protein family 3/N-terminal" evidence="4">
    <location>
        <begin position="28"/>
        <end position="251"/>
    </location>
</feature>
<dbReference type="SUPFAM" id="SSF53850">
    <property type="entry name" value="Periplasmic binding protein-like II"/>
    <property type="match status" value="1"/>
</dbReference>
<evidence type="ECO:0000256" key="1">
    <source>
        <dbReference type="ARBA" id="ARBA00010333"/>
    </source>
</evidence>
<evidence type="ECO:0000256" key="2">
    <source>
        <dbReference type="ARBA" id="ARBA00022729"/>
    </source>
</evidence>
<proteinExistence type="inferred from homology"/>
<evidence type="ECO:0000313" key="5">
    <source>
        <dbReference type="EMBL" id="PIA68823.1"/>
    </source>
</evidence>
<keyword evidence="2 3" id="KW-0732">Signal</keyword>
<gene>
    <name evidence="5" type="ORF">CDO35_10895</name>
</gene>
<organism evidence="5 6">
    <name type="scientific">Pseudomonas sediminis</name>
    <dbReference type="NCBI Taxonomy" id="1691904"/>
    <lineage>
        <taxon>Bacteria</taxon>
        <taxon>Pseudomonadati</taxon>
        <taxon>Pseudomonadota</taxon>
        <taxon>Gammaproteobacteria</taxon>
        <taxon>Pseudomonadales</taxon>
        <taxon>Pseudomonadaceae</taxon>
        <taxon>Pseudomonas</taxon>
    </lineage>
</organism>
<dbReference type="PANTHER" id="PTHR35936:SF6">
    <property type="entry name" value="AMINO ACID ABC TRANSPORTER SUBSTRATE-BINDING PAAT FAMILY PROTEIN"/>
    <property type="match status" value="1"/>
</dbReference>
<evidence type="ECO:0000256" key="3">
    <source>
        <dbReference type="SAM" id="SignalP"/>
    </source>
</evidence>
<dbReference type="Pfam" id="PF00497">
    <property type="entry name" value="SBP_bac_3"/>
    <property type="match status" value="1"/>
</dbReference>
<feature type="signal peptide" evidence="3">
    <location>
        <begin position="1"/>
        <end position="26"/>
    </location>
</feature>
<dbReference type="PANTHER" id="PTHR35936">
    <property type="entry name" value="MEMBRANE-BOUND LYTIC MUREIN TRANSGLYCOSYLASE F"/>
    <property type="match status" value="1"/>
</dbReference>
<reference evidence="6" key="1">
    <citation type="submission" date="2017-06" db="EMBL/GenBank/DDBJ databases">
        <authorList>
            <person name="Rastogi G."/>
            <person name="Vaishampayan P."/>
            <person name="Seuylemezian A."/>
        </authorList>
    </citation>
    <scope>NUCLEOTIDE SEQUENCE [LARGE SCALE GENOMIC DNA]</scope>
    <source>
        <strain evidence="6">PI11</strain>
    </source>
</reference>
<comment type="caution">
    <text evidence="5">The sequence shown here is derived from an EMBL/GenBank/DDBJ whole genome shotgun (WGS) entry which is preliminary data.</text>
</comment>